<feature type="compositionally biased region" description="Low complexity" evidence="1">
    <location>
        <begin position="472"/>
        <end position="525"/>
    </location>
</feature>
<proteinExistence type="predicted"/>
<evidence type="ECO:0000259" key="2">
    <source>
        <dbReference type="Pfam" id="PF22974"/>
    </source>
</evidence>
<dbReference type="OrthoDB" id="4146331at2759"/>
<dbReference type="GeneID" id="27700463"/>
<reference evidence="4" key="1">
    <citation type="submission" date="2015-01" db="EMBL/GenBank/DDBJ databases">
        <title>The Genome Sequence of Cladophialophora bantiana CBS 173.52.</title>
        <authorList>
            <consortium name="The Broad Institute Genomics Platform"/>
            <person name="Cuomo C."/>
            <person name="de Hoog S."/>
            <person name="Gorbushina A."/>
            <person name="Stielow B."/>
            <person name="Teixiera M."/>
            <person name="Abouelleil A."/>
            <person name="Chapman S.B."/>
            <person name="Priest M."/>
            <person name="Young S.K."/>
            <person name="Wortman J."/>
            <person name="Nusbaum C."/>
            <person name="Birren B."/>
        </authorList>
    </citation>
    <scope>NUCLEOTIDE SEQUENCE [LARGE SCALE GENOMIC DNA]</scope>
    <source>
        <strain evidence="4">CBS 173.52</strain>
    </source>
</reference>
<dbReference type="Pfam" id="PF23865">
    <property type="entry name" value="DUF7223"/>
    <property type="match status" value="1"/>
</dbReference>
<evidence type="ECO:0000313" key="5">
    <source>
        <dbReference type="Proteomes" id="UP000053789"/>
    </source>
</evidence>
<evidence type="ECO:0000313" key="4">
    <source>
        <dbReference type="EMBL" id="KIW91568.1"/>
    </source>
</evidence>
<dbReference type="AlphaFoldDB" id="A0A0D2HE62"/>
<accession>A0A0D2HE62</accession>
<organism evidence="4 5">
    <name type="scientific">Cladophialophora bantiana (strain ATCC 10958 / CBS 173.52 / CDC B-1940 / NIH 8579)</name>
    <name type="common">Xylohypha bantiana</name>
    <dbReference type="NCBI Taxonomy" id="1442370"/>
    <lineage>
        <taxon>Eukaryota</taxon>
        <taxon>Fungi</taxon>
        <taxon>Dikarya</taxon>
        <taxon>Ascomycota</taxon>
        <taxon>Pezizomycotina</taxon>
        <taxon>Eurotiomycetes</taxon>
        <taxon>Chaetothyriomycetidae</taxon>
        <taxon>Chaetothyriales</taxon>
        <taxon>Herpotrichiellaceae</taxon>
        <taxon>Cladophialophora</taxon>
    </lineage>
</organism>
<evidence type="ECO:0000259" key="3">
    <source>
        <dbReference type="Pfam" id="PF23865"/>
    </source>
</evidence>
<dbReference type="RefSeq" id="XP_016618237.1">
    <property type="nucleotide sequence ID" value="XM_016765268.1"/>
</dbReference>
<feature type="region of interest" description="Disordered" evidence="1">
    <location>
        <begin position="472"/>
        <end position="530"/>
    </location>
</feature>
<feature type="domain" description="DUF7029" evidence="2">
    <location>
        <begin position="34"/>
        <end position="132"/>
    </location>
</feature>
<feature type="domain" description="DUF7223" evidence="3">
    <location>
        <begin position="178"/>
        <end position="371"/>
    </location>
</feature>
<dbReference type="EMBL" id="KN846990">
    <property type="protein sequence ID" value="KIW91568.1"/>
    <property type="molecule type" value="Genomic_DNA"/>
</dbReference>
<dbReference type="Proteomes" id="UP000053789">
    <property type="component" value="Unassembled WGS sequence"/>
</dbReference>
<dbReference type="Pfam" id="PF22974">
    <property type="entry name" value="DUF7029"/>
    <property type="match status" value="1"/>
</dbReference>
<name>A0A0D2HE62_CLAB1</name>
<dbReference type="HOGENOM" id="CLU_443429_0_0_1"/>
<protein>
    <submittedName>
        <fullName evidence="4">Uncharacterized protein</fullName>
    </submittedName>
</protein>
<sequence length="664" mass="72793">MFDVTLGHDEDLIWTSPSDAQLTTVLFNVIPNPGQRIIDMEKFSSALVTANCSEHFYLRFSTQKTFKDAKVSFDWVNGGTNRTFILVGDSAVCHTGNRRIPWAISHATFDTANRAIHLTAVQKKWVEAASAFTIDFGVANPGLQRRRIGFDKAGEAIFDLSHPWPTEMLRFLYPNPLIKINVDCENCGIQGALAVHGHVKWTIFDGFEIFELRAEPRGVEAGVHLKMEMSGKADAAIFDLPSYNKTVATIPVPGGFEIPDILKLGPTMDVGVSFEVDSIEGEATITTGATASIPDTALAKVDFAVDGAAEFADKSEFYDWWPEFEVDPFGIDAQLGIGLKFSVVFNVSLGVSLFPGELFGTIPANFKLPWVKVPEQGFEMVLVFKDPIFIFDGRLGHKDGGFCPNDTRPNGVSLDVNVGSAMSVDGVIEFWTGSKDFLDIDLWEDDEDEQIVLVKDYCKAFGAFPVSTTTSKRITTTTSPSTTKSTPTTTLRTSTTSKVTTTPRSTTTSTRTTTTTTSKAPSTSSNPFPLPSPVPGDICGWTVNVQPYQYWENDHSLDRSSYLMYGDQLTRNTKCITVQSTSDISTLPDLSTIPTDAEITFDTSSGTTPNIDSCCLAMFETSNCDTGRSWNKTCQHGGGELFVDFGVKAWLVYNCVGLYTEIEE</sequence>
<dbReference type="InterPro" id="IPR054293">
    <property type="entry name" value="DUF7029"/>
</dbReference>
<evidence type="ECO:0000256" key="1">
    <source>
        <dbReference type="SAM" id="MobiDB-lite"/>
    </source>
</evidence>
<dbReference type="VEuPathDB" id="FungiDB:Z519_07535"/>
<keyword evidence="5" id="KW-1185">Reference proteome</keyword>
<dbReference type="InterPro" id="IPR055647">
    <property type="entry name" value="DUF7223"/>
</dbReference>
<gene>
    <name evidence="4" type="ORF">Z519_07535</name>
</gene>